<dbReference type="PANTHER" id="PTHR12277">
    <property type="entry name" value="ALPHA/BETA HYDROLASE DOMAIN-CONTAINING PROTEIN"/>
    <property type="match status" value="1"/>
</dbReference>
<keyword evidence="3" id="KW-1185">Reference proteome</keyword>
<gene>
    <name evidence="2" type="ORF">EPH_0000450</name>
</gene>
<dbReference type="VEuPathDB" id="ToxoDB:EPH_0000450"/>
<feature type="compositionally biased region" description="Basic and acidic residues" evidence="1">
    <location>
        <begin position="619"/>
        <end position="640"/>
    </location>
</feature>
<name>U6G0D1_9EIME</name>
<sequence>MMGGEGGESGTATAAATAPTTAATTSSLCLPCNKSPRKPRGGWLAPDCAATTYEIRSSHCRRFLSCRSSSSNKGFSGSNSSTPRLPKLGSTEPQLSCYLVLPQQELPAQLPTVLCPSCAAAASWNRCFACSIKDSTAGGLGLTGPPPSSLVHFHSCSSQGSNSVHDGDSDAAPCVPAPGVAASPAEEEAEGGGDAGEGAASADTRERQQGCSNTSNSKQWELYMSLSSSFKSRFPCVACWRSSSCSSISLKALQLQTASGSTIPALFLRHPAASQTLLVSHRSNSDLGFTYPLLLYLCRSLSINVLGYEYTGYGFCCCPSRRSLSGQQQQQQQRRLCSPSAAAVRMDIRAAFLWLQQQQQQTPHSVILYSEGRGLIPSLQLRSELAAEGLQLGGLVFVVPAAIALEATTIAAAAAAQISGRQRAHGRGLRRLVPPCLRRRRSETHDVYMQLLQLHIDELLVLEGASESQQQQAADGKTPQLLLRQRAAAAATVAERGDPGCCCSDFPKGDSLRRLKAFIHHAREQQQQPHDLALQRQLRVQQQQLQRQQQQQVAWSSLTQTRQPTRPSQQRQVGESQQEQEQTEQQQQQQPREQQVQHQAVGHPCSGCPPTLYSTDFPRQSETDKCTPGKQLELHQEQKQQQHQWRQHQQQPPAQRH</sequence>
<feature type="region of interest" description="Disordered" evidence="1">
    <location>
        <begin position="555"/>
        <end position="657"/>
    </location>
</feature>
<feature type="compositionally biased region" description="Low complexity" evidence="1">
    <location>
        <begin position="170"/>
        <end position="184"/>
    </location>
</feature>
<accession>U6G0D1</accession>
<protein>
    <recommendedName>
        <fullName evidence="4">Serine aminopeptidase S33 domain-containing protein</fullName>
    </recommendedName>
</protein>
<evidence type="ECO:0008006" key="4">
    <source>
        <dbReference type="Google" id="ProtNLM"/>
    </source>
</evidence>
<evidence type="ECO:0000256" key="1">
    <source>
        <dbReference type="SAM" id="MobiDB-lite"/>
    </source>
</evidence>
<feature type="compositionally biased region" description="Low complexity" evidence="1">
    <location>
        <begin position="641"/>
        <end position="657"/>
    </location>
</feature>
<reference evidence="2" key="2">
    <citation type="submission" date="2013-10" db="EMBL/GenBank/DDBJ databases">
        <authorList>
            <person name="Aslett M."/>
        </authorList>
    </citation>
    <scope>NUCLEOTIDE SEQUENCE [LARGE SCALE GENOMIC DNA]</scope>
    <source>
        <strain evidence="2">Houghton</strain>
    </source>
</reference>
<feature type="region of interest" description="Disordered" evidence="1">
    <location>
        <begin position="161"/>
        <end position="214"/>
    </location>
</feature>
<feature type="compositionally biased region" description="Low complexity" evidence="1">
    <location>
        <begin position="555"/>
        <end position="599"/>
    </location>
</feature>
<dbReference type="AlphaFoldDB" id="U6G0D1"/>
<evidence type="ECO:0000313" key="2">
    <source>
        <dbReference type="EMBL" id="CDI73761.1"/>
    </source>
</evidence>
<dbReference type="EMBL" id="HG688847">
    <property type="protein sequence ID" value="CDI73761.1"/>
    <property type="molecule type" value="Genomic_DNA"/>
</dbReference>
<dbReference type="Proteomes" id="UP000018201">
    <property type="component" value="Unassembled WGS sequence"/>
</dbReference>
<evidence type="ECO:0000313" key="3">
    <source>
        <dbReference type="Proteomes" id="UP000018201"/>
    </source>
</evidence>
<feature type="compositionally biased region" description="Low complexity" evidence="1">
    <location>
        <begin position="67"/>
        <end position="81"/>
    </location>
</feature>
<reference evidence="2" key="1">
    <citation type="submission" date="2013-10" db="EMBL/GenBank/DDBJ databases">
        <title>Genomic analysis of the causative agents of coccidiosis in chickens.</title>
        <authorList>
            <person name="Reid A.J."/>
            <person name="Blake D."/>
            <person name="Billington K."/>
            <person name="Browne H."/>
            <person name="Dunn M."/>
            <person name="Hung S."/>
            <person name="Kawahara F."/>
            <person name="Miranda-Saavedra D."/>
            <person name="Mourier T."/>
            <person name="Nagra H."/>
            <person name="Otto T.D."/>
            <person name="Rawlings N."/>
            <person name="Sanchez A."/>
            <person name="Sanders M."/>
            <person name="Subramaniam C."/>
            <person name="Tay Y."/>
            <person name="Dear P."/>
            <person name="Doerig C."/>
            <person name="Gruber A."/>
            <person name="Parkinson J."/>
            <person name="Shirley M."/>
            <person name="Wan K.L."/>
            <person name="Berriman M."/>
            <person name="Tomley F."/>
            <person name="Pain A."/>
        </authorList>
    </citation>
    <scope>NUCLEOTIDE SEQUENCE [LARGE SCALE GENOMIC DNA]</scope>
    <source>
        <strain evidence="2">Houghton</strain>
    </source>
</reference>
<organism evidence="2 3">
    <name type="scientific">Eimeria praecox</name>
    <dbReference type="NCBI Taxonomy" id="51316"/>
    <lineage>
        <taxon>Eukaryota</taxon>
        <taxon>Sar</taxon>
        <taxon>Alveolata</taxon>
        <taxon>Apicomplexa</taxon>
        <taxon>Conoidasida</taxon>
        <taxon>Coccidia</taxon>
        <taxon>Eucoccidiorida</taxon>
        <taxon>Eimeriorina</taxon>
        <taxon>Eimeriidae</taxon>
        <taxon>Eimeria</taxon>
    </lineage>
</organism>
<proteinExistence type="predicted"/>
<dbReference type="PANTHER" id="PTHR12277:SF81">
    <property type="entry name" value="PROTEIN ABHD13"/>
    <property type="match status" value="1"/>
</dbReference>
<dbReference type="OrthoDB" id="446723at2759"/>
<feature type="region of interest" description="Disordered" evidence="1">
    <location>
        <begin position="67"/>
        <end position="87"/>
    </location>
</feature>